<evidence type="ECO:0000256" key="3">
    <source>
        <dbReference type="ARBA" id="ARBA00010771"/>
    </source>
</evidence>
<dbReference type="RefSeq" id="XP_007455395.1">
    <property type="nucleotide sequence ID" value="XM_007455333.1"/>
</dbReference>
<reference evidence="6" key="1">
    <citation type="submission" date="2025-08" db="UniProtKB">
        <authorList>
            <consortium name="RefSeq"/>
        </authorList>
    </citation>
    <scope>IDENTIFICATION</scope>
</reference>
<evidence type="ECO:0000256" key="4">
    <source>
        <dbReference type="ARBA" id="ARBA00020678"/>
    </source>
</evidence>
<dbReference type="PANTHER" id="PTHR10697">
    <property type="entry name" value="MAMMALIAN EPENDYMIN-RELATED PROTEIN 1"/>
    <property type="match status" value="1"/>
</dbReference>
<dbReference type="SMART" id="SM00026">
    <property type="entry name" value="EPEND"/>
    <property type="match status" value="1"/>
</dbReference>
<dbReference type="GO" id="GO:0005509">
    <property type="term" value="F:calcium ion binding"/>
    <property type="evidence" value="ECO:0007669"/>
    <property type="project" value="InterPro"/>
</dbReference>
<evidence type="ECO:0000256" key="2">
    <source>
        <dbReference type="ARBA" id="ARBA00004227"/>
    </source>
</evidence>
<dbReference type="GO" id="GO:0007160">
    <property type="term" value="P:cell-matrix adhesion"/>
    <property type="evidence" value="ECO:0007669"/>
    <property type="project" value="InterPro"/>
</dbReference>
<dbReference type="PRINTS" id="PR00317">
    <property type="entry name" value="EPENDYMIN"/>
</dbReference>
<comment type="function">
    <text evidence="1">Binds anionic lipids and gangliosides at acidic pH.</text>
</comment>
<organism evidence="5 6">
    <name type="scientific">Lipotes vexillifer</name>
    <name type="common">Yangtze river dolphin</name>
    <dbReference type="NCBI Taxonomy" id="118797"/>
    <lineage>
        <taxon>Eukaryota</taxon>
        <taxon>Metazoa</taxon>
        <taxon>Chordata</taxon>
        <taxon>Craniata</taxon>
        <taxon>Vertebrata</taxon>
        <taxon>Euteleostomi</taxon>
        <taxon>Mammalia</taxon>
        <taxon>Eutheria</taxon>
        <taxon>Laurasiatheria</taxon>
        <taxon>Artiodactyla</taxon>
        <taxon>Whippomorpha</taxon>
        <taxon>Cetacea</taxon>
        <taxon>Odontoceti</taxon>
        <taxon>Lipotidae</taxon>
        <taxon>Lipotes</taxon>
    </lineage>
</organism>
<comment type="subcellular location">
    <subcellularLocation>
        <location evidence="2">Lysosome lumen</location>
    </subcellularLocation>
</comment>
<keyword evidence="5" id="KW-1185">Reference proteome</keyword>
<gene>
    <name evidence="6" type="primary">EPDR1</name>
</gene>
<dbReference type="Pfam" id="PF00811">
    <property type="entry name" value="Ependymin"/>
    <property type="match status" value="1"/>
</dbReference>
<dbReference type="AlphaFoldDB" id="A0A340X8N3"/>
<name>A0A340X8N3_LIPVE</name>
<dbReference type="KEGG" id="lve:103068619"/>
<dbReference type="CTD" id="54749"/>
<dbReference type="STRING" id="118797.A0A340X8N3"/>
<proteinExistence type="inferred from homology"/>
<protein>
    <recommendedName>
        <fullName evidence="4">Mammalian ependymin-related protein 1</fullName>
    </recommendedName>
</protein>
<dbReference type="Proteomes" id="UP000265300">
    <property type="component" value="Unplaced"/>
</dbReference>
<dbReference type="InParanoid" id="A0A340X8N3"/>
<comment type="similarity">
    <text evidence="3">Belongs to the ependymin family.</text>
</comment>
<sequence length="239" mass="26763">MPGRALLRVARRALGAWLLGGLWVWALGGLCGLGAAGSAAAADPGPGAADSPGAQRPCQAPQQWEGRQVLYRQSTGRYSRALLSYDGLNQRVRVLDERKALIPCKRLFEYILLYKDAVMFQIEQATKQCSKITLTDPWDPLDIPQNSTFEDQYSIGGPQEQITVQEWSDRKSARSYETWIGIYTLKDCYPVQETFTKNYSVLLSTRFFDIQLGIKDPSVFTPPSTCQTAQPERMREDCS</sequence>
<dbReference type="InterPro" id="IPR001299">
    <property type="entry name" value="Ependymin"/>
</dbReference>
<accession>A0A340X8N3</accession>
<dbReference type="GO" id="GO:0043202">
    <property type="term" value="C:lysosomal lumen"/>
    <property type="evidence" value="ECO:0007669"/>
    <property type="project" value="UniProtKB-SubCell"/>
</dbReference>
<evidence type="ECO:0000313" key="5">
    <source>
        <dbReference type="Proteomes" id="UP000265300"/>
    </source>
</evidence>
<evidence type="ECO:0000256" key="1">
    <source>
        <dbReference type="ARBA" id="ARBA00002024"/>
    </source>
</evidence>
<dbReference type="GO" id="GO:0005576">
    <property type="term" value="C:extracellular region"/>
    <property type="evidence" value="ECO:0007669"/>
    <property type="project" value="InterPro"/>
</dbReference>
<dbReference type="FunCoup" id="A0A340X8N3">
    <property type="interactions" value="274"/>
</dbReference>
<dbReference type="OrthoDB" id="6084362at2759"/>
<dbReference type="PANTHER" id="PTHR10697:SF1">
    <property type="entry name" value="MAMMALIAN EPENDYMIN-RELATED PROTEIN 1"/>
    <property type="match status" value="1"/>
</dbReference>
<dbReference type="GeneID" id="103068619"/>
<evidence type="ECO:0000313" key="6">
    <source>
        <dbReference type="RefSeq" id="XP_007455395.1"/>
    </source>
</evidence>